<sequence length="84" mass="8823">MPTLNPIVHALLIGLASSALAVSAHAQQGTAVDVLTTDIASFINALPRDAVSDRPIRVVDVGDYRVGVYGVFRPKDFLGGANLH</sequence>
<proteinExistence type="predicted"/>
<protein>
    <submittedName>
        <fullName evidence="1">Uncharacterized protein</fullName>
    </submittedName>
</protein>
<feature type="non-terminal residue" evidence="1">
    <location>
        <position position="84"/>
    </location>
</feature>
<dbReference type="AlphaFoldDB" id="A0A382U522"/>
<reference evidence="1" key="1">
    <citation type="submission" date="2018-05" db="EMBL/GenBank/DDBJ databases">
        <authorList>
            <person name="Lanie J.A."/>
            <person name="Ng W.-L."/>
            <person name="Kazmierczak K.M."/>
            <person name="Andrzejewski T.M."/>
            <person name="Davidsen T.M."/>
            <person name="Wayne K.J."/>
            <person name="Tettelin H."/>
            <person name="Glass J.I."/>
            <person name="Rusch D."/>
            <person name="Podicherti R."/>
            <person name="Tsui H.-C.T."/>
            <person name="Winkler M.E."/>
        </authorList>
    </citation>
    <scope>NUCLEOTIDE SEQUENCE</scope>
</reference>
<evidence type="ECO:0000313" key="1">
    <source>
        <dbReference type="EMBL" id="SVD29406.1"/>
    </source>
</evidence>
<gene>
    <name evidence="1" type="ORF">METZ01_LOCUS382260</name>
</gene>
<organism evidence="1">
    <name type="scientific">marine metagenome</name>
    <dbReference type="NCBI Taxonomy" id="408172"/>
    <lineage>
        <taxon>unclassified sequences</taxon>
        <taxon>metagenomes</taxon>
        <taxon>ecological metagenomes</taxon>
    </lineage>
</organism>
<accession>A0A382U522</accession>
<dbReference type="EMBL" id="UINC01141581">
    <property type="protein sequence ID" value="SVD29406.1"/>
    <property type="molecule type" value="Genomic_DNA"/>
</dbReference>
<name>A0A382U522_9ZZZZ</name>